<feature type="transmembrane region" description="Helical" evidence="5">
    <location>
        <begin position="36"/>
        <end position="56"/>
    </location>
</feature>
<comment type="subcellular location">
    <subcellularLocation>
        <location evidence="1">Endomembrane system</location>
        <topology evidence="1">Multi-pass membrane protein</topology>
    </subcellularLocation>
</comment>
<evidence type="ECO:0000256" key="5">
    <source>
        <dbReference type="SAM" id="Phobius"/>
    </source>
</evidence>
<sequence>MRRSADVMERARQWTRNLKRDVVALWIAARDPRTPWYAKAAAGVVAAYALSPIDLIPDFIPILGYLDELFILPIGIALTVRLIPADLMAEFRRTAASREKRPYSIIAAVVIVFIWMLALSALAHLAYQYAR</sequence>
<proteinExistence type="predicted"/>
<keyword evidence="3 5" id="KW-1133">Transmembrane helix</keyword>
<evidence type="ECO:0000256" key="1">
    <source>
        <dbReference type="ARBA" id="ARBA00004127"/>
    </source>
</evidence>
<evidence type="ECO:0000256" key="4">
    <source>
        <dbReference type="ARBA" id="ARBA00023136"/>
    </source>
</evidence>
<dbReference type="GO" id="GO:0012505">
    <property type="term" value="C:endomembrane system"/>
    <property type="evidence" value="ECO:0007669"/>
    <property type="project" value="UniProtKB-SubCell"/>
</dbReference>
<evidence type="ECO:0000313" key="8">
    <source>
        <dbReference type="Proteomes" id="UP000466694"/>
    </source>
</evidence>
<evidence type="ECO:0000313" key="7">
    <source>
        <dbReference type="EMBL" id="MQX06967.1"/>
    </source>
</evidence>
<dbReference type="EMBL" id="WISZ01000025">
    <property type="protein sequence ID" value="MQX06967.1"/>
    <property type="molecule type" value="Genomic_DNA"/>
</dbReference>
<keyword evidence="2 5" id="KW-0812">Transmembrane</keyword>
<evidence type="ECO:0000256" key="2">
    <source>
        <dbReference type="ARBA" id="ARBA00022692"/>
    </source>
</evidence>
<dbReference type="InterPro" id="IPR010652">
    <property type="entry name" value="DUF1232"/>
</dbReference>
<gene>
    <name evidence="7" type="ORF">GHK48_01095</name>
</gene>
<dbReference type="AlphaFoldDB" id="A0A844A3B1"/>
<evidence type="ECO:0000259" key="6">
    <source>
        <dbReference type="Pfam" id="PF06803"/>
    </source>
</evidence>
<comment type="caution">
    <text evidence="7">The sequence shown here is derived from an EMBL/GenBank/DDBJ whole genome shotgun (WGS) entry which is preliminary data.</text>
</comment>
<organism evidence="7 8">
    <name type="scientific">Rhizobium fredii</name>
    <name type="common">Sinorhizobium fredii</name>
    <dbReference type="NCBI Taxonomy" id="380"/>
    <lineage>
        <taxon>Bacteria</taxon>
        <taxon>Pseudomonadati</taxon>
        <taxon>Pseudomonadota</taxon>
        <taxon>Alphaproteobacteria</taxon>
        <taxon>Hyphomicrobiales</taxon>
        <taxon>Rhizobiaceae</taxon>
        <taxon>Sinorhizobium/Ensifer group</taxon>
        <taxon>Sinorhizobium</taxon>
    </lineage>
</organism>
<name>A0A844A3B1_RHIFR</name>
<evidence type="ECO:0000256" key="3">
    <source>
        <dbReference type="ARBA" id="ARBA00022989"/>
    </source>
</evidence>
<reference evidence="7 8" key="1">
    <citation type="journal article" date="2013" name="Genome Biol.">
        <title>Comparative genomics of the core and accessory genomes of 48 Sinorhizobium strains comprising five genospecies.</title>
        <authorList>
            <person name="Sugawara M."/>
            <person name="Epstein B."/>
            <person name="Badgley B.D."/>
            <person name="Unno T."/>
            <person name="Xu L."/>
            <person name="Reese J."/>
            <person name="Gyaneshwar P."/>
            <person name="Denny R."/>
            <person name="Mudge J."/>
            <person name="Bharti A.K."/>
            <person name="Farmer A.D."/>
            <person name="May G.D."/>
            <person name="Woodward J.E."/>
            <person name="Medigue C."/>
            <person name="Vallenet D."/>
            <person name="Lajus A."/>
            <person name="Rouy Z."/>
            <person name="Martinez-Vaz B."/>
            <person name="Tiffin P."/>
            <person name="Young N.D."/>
            <person name="Sadowsky M.J."/>
        </authorList>
    </citation>
    <scope>NUCLEOTIDE SEQUENCE [LARGE SCALE GENOMIC DNA]</scope>
    <source>
        <strain evidence="7 8">USDA205</strain>
    </source>
</reference>
<dbReference type="GeneID" id="48976509"/>
<feature type="domain" description="DUF1232" evidence="6">
    <location>
        <begin position="38"/>
        <end position="73"/>
    </location>
</feature>
<dbReference type="Proteomes" id="UP000466694">
    <property type="component" value="Unassembled WGS sequence"/>
</dbReference>
<dbReference type="RefSeq" id="WP_037398477.1">
    <property type="nucleotide sequence ID" value="NZ_BJNI01000031.1"/>
</dbReference>
<dbReference type="Pfam" id="PF06803">
    <property type="entry name" value="DUF1232"/>
    <property type="match status" value="1"/>
</dbReference>
<keyword evidence="4 5" id="KW-0472">Membrane</keyword>
<protein>
    <submittedName>
        <fullName evidence="7">DUF1232 domain-containing protein</fullName>
    </submittedName>
</protein>
<accession>A0A844A3B1</accession>
<feature type="transmembrane region" description="Helical" evidence="5">
    <location>
        <begin position="103"/>
        <end position="127"/>
    </location>
</feature>
<feature type="transmembrane region" description="Helical" evidence="5">
    <location>
        <begin position="62"/>
        <end position="83"/>
    </location>
</feature>